<dbReference type="GO" id="GO:0045892">
    <property type="term" value="P:negative regulation of DNA-templated transcription"/>
    <property type="evidence" value="ECO:0007669"/>
    <property type="project" value="TreeGrafter"/>
</dbReference>
<reference evidence="7" key="1">
    <citation type="submission" date="2016-09" db="EMBL/GenBank/DDBJ databases">
        <authorList>
            <person name="Varghese N."/>
            <person name="Submissions S."/>
        </authorList>
    </citation>
    <scope>NUCLEOTIDE SEQUENCE [LARGE SCALE GENOMIC DNA]</scope>
    <source>
        <strain evidence="7">TNe-862</strain>
    </source>
</reference>
<dbReference type="Gene3D" id="1.10.10.10">
    <property type="entry name" value="Winged helix-like DNA-binding domain superfamily/Winged helix DNA-binding domain"/>
    <property type="match status" value="1"/>
</dbReference>
<keyword evidence="1" id="KW-0805">Transcription regulation</keyword>
<keyword evidence="2" id="KW-0238">DNA-binding</keyword>
<dbReference type="InterPro" id="IPR036388">
    <property type="entry name" value="WH-like_DNA-bd_sf"/>
</dbReference>
<sequence length="267" mass="29696">MTKYANVRGLARGLQVLQALNAMENGRATSQQLSEATGLHRTTVRRLLETLVEEKFVRRSASDDSFRLTMNVRGLSEGFTDDELIATIAPPIMAQMLQRTVWPSDLTTPDGDAMVIRETTHRFSPLSFHRAMVGRRLPILLTAAGRVYFAMCPEAEREDILELLRAGAGGEQQQKLAADEAFIRNLVRQTRADGFGSNHGDWADQRKIGALATAIEAHGRVLASLNVIYLEQAINPAEAVRRFVPELQRAAQEMVKALEAQEETTKR</sequence>
<evidence type="ECO:0000256" key="1">
    <source>
        <dbReference type="ARBA" id="ARBA00023015"/>
    </source>
</evidence>
<dbReference type="SMART" id="SM00346">
    <property type="entry name" value="HTH_ICLR"/>
    <property type="match status" value="1"/>
</dbReference>
<evidence type="ECO:0000256" key="2">
    <source>
        <dbReference type="ARBA" id="ARBA00023125"/>
    </source>
</evidence>
<dbReference type="SUPFAM" id="SSF46785">
    <property type="entry name" value="Winged helix' DNA-binding domain"/>
    <property type="match status" value="1"/>
</dbReference>
<dbReference type="Pfam" id="PF09339">
    <property type="entry name" value="HTH_IclR"/>
    <property type="match status" value="1"/>
</dbReference>
<protein>
    <submittedName>
        <fullName evidence="6">Transcriptional regulator, IclR family</fullName>
    </submittedName>
</protein>
<keyword evidence="3" id="KW-0804">Transcription</keyword>
<dbReference type="Pfam" id="PF01614">
    <property type="entry name" value="IclR_C"/>
    <property type="match status" value="1"/>
</dbReference>
<evidence type="ECO:0000313" key="6">
    <source>
        <dbReference type="EMBL" id="SDE23117.1"/>
    </source>
</evidence>
<dbReference type="RefSeq" id="WP_092004996.1">
    <property type="nucleotide sequence ID" value="NZ_FMYQ01000038.1"/>
</dbReference>
<dbReference type="Proteomes" id="UP000198908">
    <property type="component" value="Unassembled WGS sequence"/>
</dbReference>
<name>A0A1G7B8E2_9BURK</name>
<dbReference type="Gene3D" id="3.30.450.40">
    <property type="match status" value="1"/>
</dbReference>
<dbReference type="EMBL" id="FMYQ01000038">
    <property type="protein sequence ID" value="SDE23117.1"/>
    <property type="molecule type" value="Genomic_DNA"/>
</dbReference>
<dbReference type="InterPro" id="IPR050707">
    <property type="entry name" value="HTH_MetabolicPath_Reg"/>
</dbReference>
<dbReference type="PANTHER" id="PTHR30136:SF23">
    <property type="entry name" value="DNA-BINDING TRANSCRIPTIONAL ACTIVATOR MHPR"/>
    <property type="match status" value="1"/>
</dbReference>
<dbReference type="GO" id="GO:0003677">
    <property type="term" value="F:DNA binding"/>
    <property type="evidence" value="ECO:0007669"/>
    <property type="project" value="UniProtKB-KW"/>
</dbReference>
<evidence type="ECO:0000313" key="7">
    <source>
        <dbReference type="Proteomes" id="UP000198908"/>
    </source>
</evidence>
<dbReference type="InterPro" id="IPR036390">
    <property type="entry name" value="WH_DNA-bd_sf"/>
</dbReference>
<dbReference type="NCBIfam" id="NF007341">
    <property type="entry name" value="PRK09834.1-3"/>
    <property type="match status" value="1"/>
</dbReference>
<gene>
    <name evidence="6" type="ORF">SAMN05421548_1384</name>
</gene>
<dbReference type="STRING" id="416944.SAMN05421548_1384"/>
<evidence type="ECO:0000256" key="3">
    <source>
        <dbReference type="ARBA" id="ARBA00023163"/>
    </source>
</evidence>
<dbReference type="AlphaFoldDB" id="A0A1G7B8E2"/>
<dbReference type="InterPro" id="IPR005471">
    <property type="entry name" value="Tscrpt_reg_IclR_N"/>
</dbReference>
<evidence type="ECO:0000259" key="4">
    <source>
        <dbReference type="PROSITE" id="PS51077"/>
    </source>
</evidence>
<proteinExistence type="predicted"/>
<dbReference type="OrthoDB" id="9807558at2"/>
<feature type="domain" description="IclR-ED" evidence="5">
    <location>
        <begin position="71"/>
        <end position="260"/>
    </location>
</feature>
<dbReference type="InterPro" id="IPR014757">
    <property type="entry name" value="Tscrpt_reg_IclR_C"/>
</dbReference>
<evidence type="ECO:0000259" key="5">
    <source>
        <dbReference type="PROSITE" id="PS51078"/>
    </source>
</evidence>
<organism evidence="6 7">
    <name type="scientific">Paraburkholderia lycopersici</name>
    <dbReference type="NCBI Taxonomy" id="416944"/>
    <lineage>
        <taxon>Bacteria</taxon>
        <taxon>Pseudomonadati</taxon>
        <taxon>Pseudomonadota</taxon>
        <taxon>Betaproteobacteria</taxon>
        <taxon>Burkholderiales</taxon>
        <taxon>Burkholderiaceae</taxon>
        <taxon>Paraburkholderia</taxon>
    </lineage>
</organism>
<keyword evidence="7" id="KW-1185">Reference proteome</keyword>
<dbReference type="GO" id="GO:0003700">
    <property type="term" value="F:DNA-binding transcription factor activity"/>
    <property type="evidence" value="ECO:0007669"/>
    <property type="project" value="TreeGrafter"/>
</dbReference>
<dbReference type="SUPFAM" id="SSF55781">
    <property type="entry name" value="GAF domain-like"/>
    <property type="match status" value="1"/>
</dbReference>
<feature type="domain" description="HTH iclR-type" evidence="4">
    <location>
        <begin position="7"/>
        <end position="70"/>
    </location>
</feature>
<accession>A0A1G7B8E2</accession>
<dbReference type="PANTHER" id="PTHR30136">
    <property type="entry name" value="HELIX-TURN-HELIX TRANSCRIPTIONAL REGULATOR, ICLR FAMILY"/>
    <property type="match status" value="1"/>
</dbReference>
<dbReference type="PROSITE" id="PS51077">
    <property type="entry name" value="HTH_ICLR"/>
    <property type="match status" value="1"/>
</dbReference>
<dbReference type="InterPro" id="IPR029016">
    <property type="entry name" value="GAF-like_dom_sf"/>
</dbReference>
<dbReference type="PROSITE" id="PS51078">
    <property type="entry name" value="ICLR_ED"/>
    <property type="match status" value="1"/>
</dbReference>